<dbReference type="PROSITE" id="PS51186">
    <property type="entry name" value="GNAT"/>
    <property type="match status" value="1"/>
</dbReference>
<feature type="domain" description="N-acetyltransferase" evidence="1">
    <location>
        <begin position="1"/>
        <end position="116"/>
    </location>
</feature>
<feature type="non-terminal residue" evidence="2">
    <location>
        <position position="1"/>
    </location>
</feature>
<sequence length="121" mass="13691">AKDEARMYGIWVDGELRGGTIFRVWDTRMRACEVGVWLEPGVTGRGLINKAVTHMIDWAVCVRGMHRVEWQASSANKPSLAAAQRLGMTRDGVLRQSVELGGERHDIEVWSVLADEWRNRT</sequence>
<evidence type="ECO:0000313" key="2">
    <source>
        <dbReference type="EMBL" id="MFD1048836.1"/>
    </source>
</evidence>
<reference evidence="3" key="1">
    <citation type="journal article" date="2019" name="Int. J. Syst. Evol. Microbiol.">
        <title>The Global Catalogue of Microorganisms (GCM) 10K type strain sequencing project: providing services to taxonomists for standard genome sequencing and annotation.</title>
        <authorList>
            <consortium name="The Broad Institute Genomics Platform"/>
            <consortium name="The Broad Institute Genome Sequencing Center for Infectious Disease"/>
            <person name="Wu L."/>
            <person name="Ma J."/>
        </authorList>
    </citation>
    <scope>NUCLEOTIDE SEQUENCE [LARGE SCALE GENOMIC DNA]</scope>
    <source>
        <strain evidence="3">JCM 31486</strain>
    </source>
</reference>
<organism evidence="2 3">
    <name type="scientific">Kibdelosporangium lantanae</name>
    <dbReference type="NCBI Taxonomy" id="1497396"/>
    <lineage>
        <taxon>Bacteria</taxon>
        <taxon>Bacillati</taxon>
        <taxon>Actinomycetota</taxon>
        <taxon>Actinomycetes</taxon>
        <taxon>Pseudonocardiales</taxon>
        <taxon>Pseudonocardiaceae</taxon>
        <taxon>Kibdelosporangium</taxon>
    </lineage>
</organism>
<dbReference type="InterPro" id="IPR000182">
    <property type="entry name" value="GNAT_dom"/>
</dbReference>
<dbReference type="PANTHER" id="PTHR43441">
    <property type="entry name" value="RIBOSOMAL-PROTEIN-SERINE ACETYLTRANSFERASE"/>
    <property type="match status" value="1"/>
</dbReference>
<accession>A0ABW3MEX1</accession>
<dbReference type="InterPro" id="IPR051908">
    <property type="entry name" value="Ribosomal_N-acetyltransferase"/>
</dbReference>
<proteinExistence type="predicted"/>
<evidence type="ECO:0000259" key="1">
    <source>
        <dbReference type="PROSITE" id="PS51186"/>
    </source>
</evidence>
<protein>
    <submittedName>
        <fullName evidence="2">GNAT family N-acetyltransferase</fullName>
        <ecNumber evidence="2">2.3.-.-</ecNumber>
    </submittedName>
</protein>
<gene>
    <name evidence="2" type="ORF">ACFQ1S_26530</name>
</gene>
<dbReference type="GO" id="GO:0016746">
    <property type="term" value="F:acyltransferase activity"/>
    <property type="evidence" value="ECO:0007669"/>
    <property type="project" value="UniProtKB-KW"/>
</dbReference>
<keyword evidence="2" id="KW-0012">Acyltransferase</keyword>
<dbReference type="InterPro" id="IPR016181">
    <property type="entry name" value="Acyl_CoA_acyltransferase"/>
</dbReference>
<dbReference type="Proteomes" id="UP001597045">
    <property type="component" value="Unassembled WGS sequence"/>
</dbReference>
<dbReference type="EMBL" id="JBHTIS010001822">
    <property type="protein sequence ID" value="MFD1048836.1"/>
    <property type="molecule type" value="Genomic_DNA"/>
</dbReference>
<dbReference type="Gene3D" id="3.40.630.30">
    <property type="match status" value="1"/>
</dbReference>
<comment type="caution">
    <text evidence="2">The sequence shown here is derived from an EMBL/GenBank/DDBJ whole genome shotgun (WGS) entry which is preliminary data.</text>
</comment>
<keyword evidence="3" id="KW-1185">Reference proteome</keyword>
<dbReference type="SUPFAM" id="SSF55729">
    <property type="entry name" value="Acyl-CoA N-acyltransferases (Nat)"/>
    <property type="match status" value="1"/>
</dbReference>
<dbReference type="Pfam" id="PF13302">
    <property type="entry name" value="Acetyltransf_3"/>
    <property type="match status" value="1"/>
</dbReference>
<evidence type="ECO:0000313" key="3">
    <source>
        <dbReference type="Proteomes" id="UP001597045"/>
    </source>
</evidence>
<keyword evidence="2" id="KW-0808">Transferase</keyword>
<dbReference type="EC" id="2.3.-.-" evidence="2"/>
<name>A0ABW3MEX1_9PSEU</name>
<dbReference type="PANTHER" id="PTHR43441:SF10">
    <property type="entry name" value="ACETYLTRANSFERASE"/>
    <property type="match status" value="1"/>
</dbReference>